<keyword evidence="2" id="KW-0812">Transmembrane</keyword>
<keyword evidence="2" id="KW-1133">Transmembrane helix</keyword>
<reference evidence="6" key="1">
    <citation type="journal article" date="2019" name="Int. J. Syst. Evol. Microbiol.">
        <title>The Global Catalogue of Microorganisms (GCM) 10K type strain sequencing project: providing services to taxonomists for standard genome sequencing and annotation.</title>
        <authorList>
            <consortium name="The Broad Institute Genomics Platform"/>
            <consortium name="The Broad Institute Genome Sequencing Center for Infectious Disease"/>
            <person name="Wu L."/>
            <person name="Ma J."/>
        </authorList>
    </citation>
    <scope>NUCLEOTIDE SEQUENCE [LARGE SCALE GENOMIC DNA]</scope>
    <source>
        <strain evidence="6">CCUG 43117</strain>
    </source>
</reference>
<organism evidence="5 6">
    <name type="scientific">Bosea massiliensis</name>
    <dbReference type="NCBI Taxonomy" id="151419"/>
    <lineage>
        <taxon>Bacteria</taxon>
        <taxon>Pseudomonadati</taxon>
        <taxon>Pseudomonadota</taxon>
        <taxon>Alphaproteobacteria</taxon>
        <taxon>Hyphomicrobiales</taxon>
        <taxon>Boseaceae</taxon>
        <taxon>Bosea</taxon>
    </lineage>
</organism>
<dbReference type="PANTHER" id="PTHR30438:SF2">
    <property type="entry name" value="MEMBRANE PROTEIN"/>
    <property type="match status" value="1"/>
</dbReference>
<dbReference type="Pfam" id="PF25917">
    <property type="entry name" value="BSH_RND"/>
    <property type="match status" value="1"/>
</dbReference>
<sequence>MKLPKAGWLLPVVALLAAGIGYLAWQRLRAGDLPEGLASGNGRIEAVEIDVAARVSGRIKEMLANEGDFVTAGQIVARMDTETLEAQRAEAQAQYERAVIAVDTAKSLVVQRQAEKTAATAVVAQREAELDAARRKLGRSEQLSERGNVSDQVLDDDRARAQGATAAVGAAKAQLAASDAAISSAVSQVVGAQAAVAAAQATVRRFDADIDDSALKAPRDGRVQYRVAQPGEVVAAGGRVLNLVDLQDVFMTFFLPTGQAGRVAIGAPARIVLDAAPRLVIPASISFVADVAQFTPKTVETTQEREKLMFRIKARIPPELLRKHIQQVKTGLPGVAYVQLDPQAAWPQRLQTGLVQ</sequence>
<dbReference type="Gene3D" id="1.10.287.470">
    <property type="entry name" value="Helix hairpin bin"/>
    <property type="match status" value="2"/>
</dbReference>
<feature type="domain" description="Multidrug resistance protein MdtA-like alpha-helical hairpin" evidence="3">
    <location>
        <begin position="117"/>
        <end position="176"/>
    </location>
</feature>
<comment type="caution">
    <text evidence="5">The sequence shown here is derived from an EMBL/GenBank/DDBJ whole genome shotgun (WGS) entry which is preliminary data.</text>
</comment>
<evidence type="ECO:0000256" key="1">
    <source>
        <dbReference type="SAM" id="Coils"/>
    </source>
</evidence>
<keyword evidence="1" id="KW-0175">Coiled coil</keyword>
<dbReference type="SUPFAM" id="SSF111369">
    <property type="entry name" value="HlyD-like secretion proteins"/>
    <property type="match status" value="3"/>
</dbReference>
<keyword evidence="2" id="KW-0472">Membrane</keyword>
<dbReference type="Proteomes" id="UP001596060">
    <property type="component" value="Unassembled WGS sequence"/>
</dbReference>
<gene>
    <name evidence="5" type="ORF">ACFPN9_26995</name>
</gene>
<dbReference type="PANTHER" id="PTHR30438">
    <property type="entry name" value="36 KDA ANTIGEN-RELATED"/>
    <property type="match status" value="1"/>
</dbReference>
<dbReference type="RefSeq" id="WP_066724072.1">
    <property type="nucleotide sequence ID" value="NZ_JBHSLU010000127.1"/>
</dbReference>
<feature type="transmembrane region" description="Helical" evidence="2">
    <location>
        <begin position="6"/>
        <end position="25"/>
    </location>
</feature>
<dbReference type="InterPro" id="IPR058624">
    <property type="entry name" value="MdtA-like_HH"/>
</dbReference>
<feature type="coiled-coil region" evidence="1">
    <location>
        <begin position="81"/>
        <end position="143"/>
    </location>
</feature>
<accession>A0ABW0PBL0</accession>
<dbReference type="InterPro" id="IPR058625">
    <property type="entry name" value="MdtA-like_BSH"/>
</dbReference>
<evidence type="ECO:0000313" key="5">
    <source>
        <dbReference type="EMBL" id="MFC5508882.1"/>
    </source>
</evidence>
<protein>
    <submittedName>
        <fullName evidence="5">HlyD family secretion protein</fullName>
    </submittedName>
</protein>
<feature type="domain" description="Multidrug resistance protein MdtA-like barrel-sandwich hybrid" evidence="4">
    <location>
        <begin position="49"/>
        <end position="244"/>
    </location>
</feature>
<dbReference type="Gene3D" id="2.40.50.100">
    <property type="match status" value="1"/>
</dbReference>
<evidence type="ECO:0000313" key="6">
    <source>
        <dbReference type="Proteomes" id="UP001596060"/>
    </source>
</evidence>
<proteinExistence type="predicted"/>
<dbReference type="Gene3D" id="2.40.30.170">
    <property type="match status" value="1"/>
</dbReference>
<name>A0ABW0PBL0_9HYPH</name>
<evidence type="ECO:0000259" key="4">
    <source>
        <dbReference type="Pfam" id="PF25917"/>
    </source>
</evidence>
<dbReference type="Pfam" id="PF25876">
    <property type="entry name" value="HH_MFP_RND"/>
    <property type="match status" value="1"/>
</dbReference>
<evidence type="ECO:0000256" key="2">
    <source>
        <dbReference type="SAM" id="Phobius"/>
    </source>
</evidence>
<dbReference type="EMBL" id="JBHSLU010000127">
    <property type="protein sequence ID" value="MFC5508882.1"/>
    <property type="molecule type" value="Genomic_DNA"/>
</dbReference>
<evidence type="ECO:0000259" key="3">
    <source>
        <dbReference type="Pfam" id="PF25876"/>
    </source>
</evidence>
<keyword evidence="6" id="KW-1185">Reference proteome</keyword>